<keyword evidence="2 11" id="KW-0963">Cytoplasm</keyword>
<dbReference type="SUPFAM" id="SSF51182">
    <property type="entry name" value="RmlC-like cupins"/>
    <property type="match status" value="2"/>
</dbReference>
<evidence type="ECO:0000313" key="12">
    <source>
        <dbReference type="EMBL" id="KAG0648480.1"/>
    </source>
</evidence>
<dbReference type="HAMAP" id="MF_03154">
    <property type="entry name" value="Salvage_MtnD_euk"/>
    <property type="match status" value="1"/>
</dbReference>
<keyword evidence="8 11" id="KW-0408">Iron</keyword>
<reference evidence="12" key="1">
    <citation type="submission" date="2019-07" db="EMBL/GenBank/DDBJ databases">
        <title>Hyphodiscus hymeniophilus genome sequencing and assembly.</title>
        <authorList>
            <person name="Kramer G."/>
            <person name="Nodwell J."/>
        </authorList>
    </citation>
    <scope>NUCLEOTIDE SEQUENCE</scope>
    <source>
        <strain evidence="12">ATCC 34498</strain>
    </source>
</reference>
<evidence type="ECO:0000256" key="6">
    <source>
        <dbReference type="ARBA" id="ARBA00022964"/>
    </source>
</evidence>
<comment type="catalytic activity">
    <reaction evidence="11">
        <text>1,2-dihydroxy-5-(methylsulfanyl)pent-1-en-3-one + O2 = 3-(methylsulfanyl)propanoate + CO + formate + 2 H(+)</text>
        <dbReference type="Rhea" id="RHEA:14161"/>
        <dbReference type="ChEBI" id="CHEBI:15378"/>
        <dbReference type="ChEBI" id="CHEBI:15379"/>
        <dbReference type="ChEBI" id="CHEBI:15740"/>
        <dbReference type="ChEBI" id="CHEBI:17245"/>
        <dbReference type="ChEBI" id="CHEBI:49016"/>
        <dbReference type="ChEBI" id="CHEBI:49252"/>
        <dbReference type="EC" id="1.13.11.53"/>
    </reaction>
</comment>
<evidence type="ECO:0000256" key="3">
    <source>
        <dbReference type="ARBA" id="ARBA00022596"/>
    </source>
</evidence>
<evidence type="ECO:0000256" key="7">
    <source>
        <dbReference type="ARBA" id="ARBA00023002"/>
    </source>
</evidence>
<evidence type="ECO:0000256" key="8">
    <source>
        <dbReference type="ARBA" id="ARBA00023004"/>
    </source>
</evidence>
<gene>
    <name evidence="11" type="primary">ADI1</name>
    <name evidence="12" type="ORF">D0Z07_5488</name>
</gene>
<feature type="binding site" evidence="11">
    <location>
        <position position="144"/>
    </location>
    <ligand>
        <name>Ni(2+)</name>
        <dbReference type="ChEBI" id="CHEBI:49786"/>
        <note>for nickel-dependent acireductone dioxygenase activity</note>
    </ligand>
</feature>
<dbReference type="EMBL" id="VNKQ01000010">
    <property type="protein sequence ID" value="KAG0648480.1"/>
    <property type="molecule type" value="Genomic_DNA"/>
</dbReference>
<dbReference type="EC" id="1.13.11.53" evidence="11"/>
<comment type="pathway">
    <text evidence="11">Amino-acid biosynthesis; L-methionine biosynthesis via salvage pathway; L-methionine from S-methyl-5-thio-alpha-D-ribose 1-phosphate: step 5/6.</text>
</comment>
<dbReference type="CDD" id="cd02232">
    <property type="entry name" value="cupin_ARD"/>
    <property type="match status" value="1"/>
</dbReference>
<dbReference type="PANTHER" id="PTHR23418">
    <property type="entry name" value="ACIREDUCTONE DIOXYGENASE"/>
    <property type="match status" value="1"/>
</dbReference>
<evidence type="ECO:0000256" key="11">
    <source>
        <dbReference type="HAMAP-Rule" id="MF_03154"/>
    </source>
</evidence>
<comment type="cofactor">
    <cofactor evidence="11">
        <name>Fe(2+)</name>
        <dbReference type="ChEBI" id="CHEBI:29033"/>
    </cofactor>
    <cofactor evidence="11">
        <name>Ni(2+)</name>
        <dbReference type="ChEBI" id="CHEBI:49786"/>
    </cofactor>
    <text evidence="11">Binds either 1 Fe or Ni cation per monomer. Iron-binding promotes an acireductone dioxygenase reaction producing 2-keto-4-methylthiobutyrate, while nickel-binding promotes an acireductone dioxygenase reaction producing 3-(methylsulfanyl)propanoate.</text>
</comment>
<organism evidence="12 13">
    <name type="scientific">Hyphodiscus hymeniophilus</name>
    <dbReference type="NCBI Taxonomy" id="353542"/>
    <lineage>
        <taxon>Eukaryota</taxon>
        <taxon>Fungi</taxon>
        <taxon>Dikarya</taxon>
        <taxon>Ascomycota</taxon>
        <taxon>Pezizomycotina</taxon>
        <taxon>Leotiomycetes</taxon>
        <taxon>Helotiales</taxon>
        <taxon>Hyphodiscaceae</taxon>
        <taxon>Hyphodiscus</taxon>
    </lineage>
</organism>
<dbReference type="GO" id="GO:0005506">
    <property type="term" value="F:iron ion binding"/>
    <property type="evidence" value="ECO:0007669"/>
    <property type="project" value="UniProtKB-UniRule"/>
</dbReference>
<sequence>MRAYWFDNAAGDQRELHDSGREVPVDYLANLGVLYYCFSDEADVDKLALERSYKNRDVITVSPDKMGDVYEEKVKSFFSEHLHEDEEIRYVRDGAGFFDVRSEGDEWVRIRLEKDDLIVSGCPRLKKKGMSVNMGQILPAGIYHRFTTDSKNYIQAMRLFKEEPKWTPLNRGPDVDVNPYRKEYLSTRTAIASS</sequence>
<keyword evidence="3 11" id="KW-0533">Nickel</keyword>
<comment type="caution">
    <text evidence="12">The sequence shown here is derived from an EMBL/GenBank/DDBJ whole genome shotgun (WGS) entry which is preliminary data.</text>
</comment>
<dbReference type="Pfam" id="PF03079">
    <property type="entry name" value="ARD"/>
    <property type="match status" value="2"/>
</dbReference>
<feature type="binding site" evidence="11">
    <location>
        <position position="87"/>
    </location>
    <ligand>
        <name>Fe(2+)</name>
        <dbReference type="ChEBI" id="CHEBI:29033"/>
        <note>for iron-dependent acireductone dioxygenase activity</note>
    </ligand>
</feature>
<dbReference type="GO" id="GO:0010309">
    <property type="term" value="F:acireductone dioxygenase [iron(II)-requiring] activity"/>
    <property type="evidence" value="ECO:0007669"/>
    <property type="project" value="UniProtKB-UniRule"/>
</dbReference>
<evidence type="ECO:0000256" key="1">
    <source>
        <dbReference type="ARBA" id="ARBA00000428"/>
    </source>
</evidence>
<dbReference type="InterPro" id="IPR004313">
    <property type="entry name" value="ARD"/>
</dbReference>
<accession>A0A9P7AWW2</accession>
<protein>
    <recommendedName>
        <fullName evidence="11">Acireductone dioxygenase</fullName>
    </recommendedName>
    <alternativeName>
        <fullName evidence="11">Acireductone dioxygenase (Fe(2+)-requiring)</fullName>
        <shortName evidence="11">ARD'</shortName>
        <shortName evidence="11">Fe-ARD</shortName>
        <ecNumber evidence="11">1.13.11.54</ecNumber>
    </alternativeName>
    <alternativeName>
        <fullName evidence="11">Acireductone dioxygenase (Ni(2+)-requiring)</fullName>
        <shortName evidence="11">ARD</shortName>
        <shortName evidence="11">Ni-ARD</shortName>
        <ecNumber evidence="11">1.13.11.53</ecNumber>
    </alternativeName>
</protein>
<dbReference type="AlphaFoldDB" id="A0A9P7AWW2"/>
<evidence type="ECO:0000313" key="13">
    <source>
        <dbReference type="Proteomes" id="UP000785200"/>
    </source>
</evidence>
<keyword evidence="9 11" id="KW-0486">Methionine biosynthesis</keyword>
<keyword evidence="5 11" id="KW-0479">Metal-binding</keyword>
<keyword evidence="7 11" id="KW-0560">Oxidoreductase</keyword>
<evidence type="ECO:0000256" key="2">
    <source>
        <dbReference type="ARBA" id="ARBA00022490"/>
    </source>
</evidence>
<keyword evidence="10 11" id="KW-0539">Nucleus</keyword>
<dbReference type="OrthoDB" id="1867259at2759"/>
<feature type="binding site" evidence="11">
    <location>
        <position position="81"/>
    </location>
    <ligand>
        <name>Fe(2+)</name>
        <dbReference type="ChEBI" id="CHEBI:29033"/>
        <note>for iron-dependent acireductone dioxygenase activity</note>
    </ligand>
</feature>
<dbReference type="InterPro" id="IPR014710">
    <property type="entry name" value="RmlC-like_jellyroll"/>
</dbReference>
<dbReference type="InterPro" id="IPR027496">
    <property type="entry name" value="ARD_euk"/>
</dbReference>
<feature type="binding site" evidence="11">
    <location>
        <position position="144"/>
    </location>
    <ligand>
        <name>Fe(2+)</name>
        <dbReference type="ChEBI" id="CHEBI:29033"/>
        <note>for iron-dependent acireductone dioxygenase activity</note>
    </ligand>
</feature>
<comment type="function">
    <text evidence="11">Catalyzes 2 different reactions between oxygen and the acireductone 1,2-dihydroxy-3-keto-5-methylthiopentene (DHK-MTPene) depending upon the metal bound in the active site. Fe-containing acireductone dioxygenase (Fe-ARD) produces formate and 2-keto-4-methylthiobutyrate (KMTB), the alpha-ketoacid precursor of methionine in the methionine recycle pathway. Ni-containing acireductone dioxygenase (Ni-ARD) produces methylthiopropionate, carbon monoxide and formate, and does not lie on the methionine recycle pathway.</text>
</comment>
<dbReference type="InterPro" id="IPR011051">
    <property type="entry name" value="RmlC_Cupin_sf"/>
</dbReference>
<dbReference type="GO" id="GO:0005737">
    <property type="term" value="C:cytoplasm"/>
    <property type="evidence" value="ECO:0007669"/>
    <property type="project" value="UniProtKB-SubCell"/>
</dbReference>
<evidence type="ECO:0000256" key="9">
    <source>
        <dbReference type="ARBA" id="ARBA00023167"/>
    </source>
</evidence>
<dbReference type="PANTHER" id="PTHR23418:SF0">
    <property type="entry name" value="ACIREDUCTONE DIOXYGENASE"/>
    <property type="match status" value="1"/>
</dbReference>
<dbReference type="EC" id="1.13.11.54" evidence="11"/>
<dbReference type="Proteomes" id="UP000785200">
    <property type="component" value="Unassembled WGS sequence"/>
</dbReference>
<name>A0A9P7AWW2_9HELO</name>
<keyword evidence="4 11" id="KW-0028">Amino-acid biosynthesis</keyword>
<dbReference type="GO" id="GO:0016151">
    <property type="term" value="F:nickel cation binding"/>
    <property type="evidence" value="ECO:0007669"/>
    <property type="project" value="UniProtKB-UniRule"/>
</dbReference>
<feature type="binding site" evidence="11">
    <location>
        <position position="87"/>
    </location>
    <ligand>
        <name>Ni(2+)</name>
        <dbReference type="ChEBI" id="CHEBI:49786"/>
        <note>for nickel-dependent acireductone dioxygenase activity</note>
    </ligand>
</feature>
<feature type="binding site" evidence="11">
    <location>
        <position position="83"/>
    </location>
    <ligand>
        <name>Ni(2+)</name>
        <dbReference type="ChEBI" id="CHEBI:49786"/>
        <note>for nickel-dependent acireductone dioxygenase activity</note>
    </ligand>
</feature>
<evidence type="ECO:0000256" key="4">
    <source>
        <dbReference type="ARBA" id="ARBA00022605"/>
    </source>
</evidence>
<comment type="subcellular location">
    <subcellularLocation>
        <location evidence="11">Cytoplasm</location>
    </subcellularLocation>
    <subcellularLocation>
        <location evidence="11">Nucleus</location>
    </subcellularLocation>
</comment>
<dbReference type="GO" id="GO:0010308">
    <property type="term" value="F:acireductone dioxygenase (Ni2+-requiring) activity"/>
    <property type="evidence" value="ECO:0007669"/>
    <property type="project" value="UniProtKB-UniRule"/>
</dbReference>
<evidence type="ECO:0000256" key="10">
    <source>
        <dbReference type="ARBA" id="ARBA00023242"/>
    </source>
</evidence>
<feature type="binding site" evidence="11">
    <location>
        <position position="83"/>
    </location>
    <ligand>
        <name>Fe(2+)</name>
        <dbReference type="ChEBI" id="CHEBI:29033"/>
        <note>for iron-dependent acireductone dioxygenase activity</note>
    </ligand>
</feature>
<comment type="catalytic activity">
    <reaction evidence="1 11">
        <text>1,2-dihydroxy-5-(methylsulfanyl)pent-1-en-3-one + O2 = 4-methylsulfanyl-2-oxobutanoate + formate + 2 H(+)</text>
        <dbReference type="Rhea" id="RHEA:24504"/>
        <dbReference type="ChEBI" id="CHEBI:15378"/>
        <dbReference type="ChEBI" id="CHEBI:15379"/>
        <dbReference type="ChEBI" id="CHEBI:15740"/>
        <dbReference type="ChEBI" id="CHEBI:16723"/>
        <dbReference type="ChEBI" id="CHEBI:49252"/>
        <dbReference type="EC" id="1.13.11.54"/>
    </reaction>
</comment>
<feature type="binding site" evidence="11">
    <location>
        <position position="81"/>
    </location>
    <ligand>
        <name>Ni(2+)</name>
        <dbReference type="ChEBI" id="CHEBI:49786"/>
        <note>for nickel-dependent acireductone dioxygenase activity</note>
    </ligand>
</feature>
<dbReference type="Gene3D" id="2.60.120.10">
    <property type="entry name" value="Jelly Rolls"/>
    <property type="match status" value="2"/>
</dbReference>
<comment type="similarity">
    <text evidence="11">Belongs to the acireductone dioxygenase (ARD) family.</text>
</comment>
<dbReference type="GO" id="GO:0005634">
    <property type="term" value="C:nucleus"/>
    <property type="evidence" value="ECO:0007669"/>
    <property type="project" value="UniProtKB-SubCell"/>
</dbReference>
<keyword evidence="13" id="KW-1185">Reference proteome</keyword>
<proteinExistence type="inferred from homology"/>
<dbReference type="GO" id="GO:0019509">
    <property type="term" value="P:L-methionine salvage from methylthioadenosine"/>
    <property type="evidence" value="ECO:0007669"/>
    <property type="project" value="UniProtKB-UniRule"/>
</dbReference>
<keyword evidence="6 11" id="KW-0223">Dioxygenase</keyword>
<evidence type="ECO:0000256" key="5">
    <source>
        <dbReference type="ARBA" id="ARBA00022723"/>
    </source>
</evidence>